<dbReference type="GeneID" id="38472989"/>
<reference evidence="2 3" key="1">
    <citation type="journal article" date="2015" name="Stand. Genomic Sci.">
        <title>Genomic Encyclopedia of Bacterial and Archaeal Type Strains, Phase III: the genomes of soil and plant-associated and newly described type strains.</title>
        <authorList>
            <person name="Whitman W.B."/>
            <person name="Woyke T."/>
            <person name="Klenk H.P."/>
            <person name="Zhou Y."/>
            <person name="Lilburn T.G."/>
            <person name="Beck B.J."/>
            <person name="De Vos P."/>
            <person name="Vandamme P."/>
            <person name="Eisen J.A."/>
            <person name="Garrity G."/>
            <person name="Hugenholtz P."/>
            <person name="Kyrpides N.C."/>
        </authorList>
    </citation>
    <scope>NUCLEOTIDE SEQUENCE [LARGE SCALE GENOMIC DNA]</scope>
    <source>
        <strain evidence="2 3">CGMCC 1.10124</strain>
    </source>
</reference>
<dbReference type="KEGG" id="haer:DU502_16845"/>
<dbReference type="EMBL" id="CP034145">
    <property type="protein sequence ID" value="AZH26938.1"/>
    <property type="molecule type" value="Genomic_DNA"/>
</dbReference>
<reference evidence="2" key="3">
    <citation type="submission" date="2018-10" db="EMBL/GenBank/DDBJ databases">
        <authorList>
            <person name="Whitman W."/>
            <person name="Huntemann M."/>
            <person name="Clum A."/>
            <person name="Pillay M."/>
            <person name="Palaniappan K."/>
            <person name="Varghese N."/>
            <person name="Mikhailova N."/>
            <person name="Stamatis D."/>
            <person name="Reddy T."/>
            <person name="Daum C."/>
            <person name="Shapiro N."/>
            <person name="Ivanova N."/>
            <person name="Kyrpides N."/>
            <person name="Woyke T."/>
        </authorList>
    </citation>
    <scope>NUCLEOTIDE SEQUENCE</scope>
    <source>
        <strain evidence="2">CGMCC 1.10124</strain>
    </source>
</reference>
<dbReference type="RefSeq" id="WP_121921812.1">
    <property type="nucleotide sequence ID" value="NZ_CP034145.1"/>
</dbReference>
<dbReference type="EMBL" id="REFS01000007">
    <property type="protein sequence ID" value="RMB12591.1"/>
    <property type="molecule type" value="Genomic_DNA"/>
</dbReference>
<evidence type="ECO:0000313" key="1">
    <source>
        <dbReference type="EMBL" id="AZH26938.1"/>
    </source>
</evidence>
<dbReference type="OrthoDB" id="23364at2157"/>
<dbReference type="PANTHER" id="PTHR42195:SF1">
    <property type="entry name" value="ZINC FINGER PROTEIN"/>
    <property type="match status" value="1"/>
</dbReference>
<protein>
    <submittedName>
        <fullName evidence="2">Putative Zn finger protein</fullName>
    </submittedName>
</protein>
<keyword evidence="4" id="KW-1185">Reference proteome</keyword>
<dbReference type="Proteomes" id="UP000282007">
    <property type="component" value="Chromosome"/>
</dbReference>
<dbReference type="PIRSF" id="PIRSF015877">
    <property type="entry name" value="UCP015877"/>
    <property type="match status" value="1"/>
</dbReference>
<dbReference type="AlphaFoldDB" id="A0A3M0CSR2"/>
<sequence length="220" mass="24041">MTHPGPDAGDRVALACPSCAPSATTVHEVLKPGGHVTVRCTECGHVHKERYDPPEETDVDVVVSQGGESLTTTVDAPPSETVAVGEEFVVDTPEAIMQVRITAIELDGDQRVEEATIEDIETLWTRAVDNVRVNVTIHPNDGRRDESRSVSVSVPGDHEFTVGETAEFADEEFEITGIQVRGDAPEYRFEKLDHDGDVVFAKDVKRVYGRDVTSTAWSAW</sequence>
<dbReference type="Pfam" id="PF19769">
    <property type="entry name" value="CPxCG_zf"/>
    <property type="match status" value="1"/>
</dbReference>
<evidence type="ECO:0000313" key="2">
    <source>
        <dbReference type="EMBL" id="RMB12591.1"/>
    </source>
</evidence>
<name>A0A3M0CSR2_9EURY</name>
<evidence type="ECO:0000313" key="3">
    <source>
        <dbReference type="Proteomes" id="UP000277326"/>
    </source>
</evidence>
<organism evidence="2 3">
    <name type="scientific">Haloplanus aerogenes</name>
    <dbReference type="NCBI Taxonomy" id="660522"/>
    <lineage>
        <taxon>Archaea</taxon>
        <taxon>Methanobacteriati</taxon>
        <taxon>Methanobacteriota</taxon>
        <taxon>Stenosarchaea group</taxon>
        <taxon>Halobacteria</taxon>
        <taxon>Halobacteriales</taxon>
        <taxon>Haloferacaceae</taxon>
        <taxon>Haloplanus</taxon>
    </lineage>
</organism>
<dbReference type="Proteomes" id="UP000277326">
    <property type="component" value="Unassembled WGS sequence"/>
</dbReference>
<dbReference type="PANTHER" id="PTHR42195">
    <property type="entry name" value="UCP015877 FAMILY PROTEIN"/>
    <property type="match status" value="1"/>
</dbReference>
<reference evidence="1 4" key="2">
    <citation type="submission" date="2018-07" db="EMBL/GenBank/DDBJ databases">
        <title>Genome sequences of Haloplanus aerogenes JCM 16430T.</title>
        <authorList>
            <person name="Kim Y.B."/>
            <person name="Roh S.W."/>
        </authorList>
    </citation>
    <scope>NUCLEOTIDE SEQUENCE [LARGE SCALE GENOMIC DNA]</scope>
    <source>
        <strain evidence="1 4">JCM 16430</strain>
    </source>
</reference>
<gene>
    <name evidence="2" type="ORF">ATH50_3260</name>
    <name evidence="1" type="ORF">DU502_16845</name>
</gene>
<accession>A0A3M0CSR2</accession>
<dbReference type="InterPro" id="IPR012041">
    <property type="entry name" value="Znf_CPxCG-like"/>
</dbReference>
<evidence type="ECO:0000313" key="4">
    <source>
        <dbReference type="Proteomes" id="UP000282007"/>
    </source>
</evidence>
<proteinExistence type="predicted"/>